<evidence type="ECO:0000256" key="1">
    <source>
        <dbReference type="SAM" id="MobiDB-lite"/>
    </source>
</evidence>
<accession>A0A0H3K7C8</accession>
<feature type="region of interest" description="Disordered" evidence="1">
    <location>
        <begin position="50"/>
        <end position="79"/>
    </location>
</feature>
<dbReference type="KEGG" id="syc:syc0801_c"/>
<organism evidence="2 3">
    <name type="scientific">Synechococcus sp. (strain ATCC 27144 / PCC 6301 / SAUG 1402/1)</name>
    <name type="common">Anacystis nidulans</name>
    <dbReference type="NCBI Taxonomy" id="269084"/>
    <lineage>
        <taxon>Bacteria</taxon>
        <taxon>Bacillati</taxon>
        <taxon>Cyanobacteriota</taxon>
        <taxon>Cyanophyceae</taxon>
        <taxon>Synechococcales</taxon>
        <taxon>Synechococcaceae</taxon>
        <taxon>Synechococcus</taxon>
    </lineage>
</organism>
<evidence type="ECO:0000313" key="3">
    <source>
        <dbReference type="Proteomes" id="UP000001175"/>
    </source>
</evidence>
<dbReference type="EMBL" id="AP008231">
    <property type="protein sequence ID" value="BAD78991.1"/>
    <property type="molecule type" value="Genomic_DNA"/>
</dbReference>
<reference evidence="2 3" key="1">
    <citation type="journal article" date="2007" name="Photosyn. Res.">
        <title>Complete nucleotide sequence of the freshwater unicellular cyanobacterium Synechococcus elongatus PCC 6301 chromosome: gene content and organization.</title>
        <authorList>
            <person name="Sugita C."/>
            <person name="Ogata K."/>
            <person name="Shikata M."/>
            <person name="Jikuya H."/>
            <person name="Takano J."/>
            <person name="Furumichi M."/>
            <person name="Kanehisa M."/>
            <person name="Omata T."/>
            <person name="Sugiura M."/>
            <person name="Sugita M."/>
        </authorList>
    </citation>
    <scope>NUCLEOTIDE SEQUENCE [LARGE SCALE GENOMIC DNA]</scope>
    <source>
        <strain evidence="3">ATCC 27144 / PCC 6301 / SAUG 1402/1</strain>
    </source>
</reference>
<dbReference type="AlphaFoldDB" id="A0A0H3K7C8"/>
<sequence length="179" mass="20266">MSQRVSARAYARMRNVSHKGVLEAIQSGRLPSAVKVGQRWEIDPAQADREWSQNTNVNHHKSKAPRVVAEPEDSSLPGLNESKAEREYYLAKLAQLDYEERAGQLVSAEDVRVTWFSHARRVRDAILNVPIRIVDEVRAIAGELDENQRHEILLCLQRELVQALEELAGPEELPPQSQS</sequence>
<name>A0A0H3K7C8_SYNP6</name>
<dbReference type="Proteomes" id="UP000001175">
    <property type="component" value="Chromosome"/>
</dbReference>
<protein>
    <submittedName>
        <fullName evidence="2">Uncharacterized protein</fullName>
    </submittedName>
</protein>
<evidence type="ECO:0000313" key="2">
    <source>
        <dbReference type="EMBL" id="BAD78991.1"/>
    </source>
</evidence>
<gene>
    <name evidence="2" type="ordered locus">syc0801_c</name>
</gene>
<proteinExistence type="predicted"/>
<dbReference type="eggNOG" id="ENOG5032Z8E">
    <property type="taxonomic scope" value="Bacteria"/>
</dbReference>